<organism evidence="2 3">
    <name type="scientific">Electrophorus voltai</name>
    <dbReference type="NCBI Taxonomy" id="2609070"/>
    <lineage>
        <taxon>Eukaryota</taxon>
        <taxon>Metazoa</taxon>
        <taxon>Chordata</taxon>
        <taxon>Craniata</taxon>
        <taxon>Vertebrata</taxon>
        <taxon>Euteleostomi</taxon>
        <taxon>Actinopterygii</taxon>
        <taxon>Neopterygii</taxon>
        <taxon>Teleostei</taxon>
        <taxon>Ostariophysi</taxon>
        <taxon>Gymnotiformes</taxon>
        <taxon>Gymnotoidei</taxon>
        <taxon>Gymnotidae</taxon>
        <taxon>Electrophorus</taxon>
    </lineage>
</organism>
<accession>A0AAD8YZM2</accession>
<gene>
    <name evidence="2" type="ORF">P4O66_002440</name>
</gene>
<evidence type="ECO:0000313" key="3">
    <source>
        <dbReference type="Proteomes" id="UP001239994"/>
    </source>
</evidence>
<comment type="caution">
    <text evidence="2">The sequence shown here is derived from an EMBL/GenBank/DDBJ whole genome shotgun (WGS) entry which is preliminary data.</text>
</comment>
<dbReference type="EMBL" id="JAROKS010000022">
    <property type="protein sequence ID" value="KAK1788754.1"/>
    <property type="molecule type" value="Genomic_DNA"/>
</dbReference>
<reference evidence="2" key="1">
    <citation type="submission" date="2023-03" db="EMBL/GenBank/DDBJ databases">
        <title>Electrophorus voltai genome.</title>
        <authorList>
            <person name="Bian C."/>
        </authorList>
    </citation>
    <scope>NUCLEOTIDE SEQUENCE</scope>
    <source>
        <strain evidence="2">CB-2022</strain>
        <tissue evidence="2">Muscle</tissue>
    </source>
</reference>
<feature type="region of interest" description="Disordered" evidence="1">
    <location>
        <begin position="51"/>
        <end position="85"/>
    </location>
</feature>
<protein>
    <submittedName>
        <fullName evidence="2">Uncharacterized protein</fullName>
    </submittedName>
</protein>
<evidence type="ECO:0000256" key="1">
    <source>
        <dbReference type="SAM" id="MobiDB-lite"/>
    </source>
</evidence>
<keyword evidence="3" id="KW-1185">Reference proteome</keyword>
<name>A0AAD8YZM2_9TELE</name>
<feature type="compositionally biased region" description="Basic and acidic residues" evidence="1">
    <location>
        <begin position="1"/>
        <end position="10"/>
    </location>
</feature>
<feature type="region of interest" description="Disordered" evidence="1">
    <location>
        <begin position="1"/>
        <end position="20"/>
    </location>
</feature>
<dbReference type="Proteomes" id="UP001239994">
    <property type="component" value="Unassembled WGS sequence"/>
</dbReference>
<evidence type="ECO:0000313" key="2">
    <source>
        <dbReference type="EMBL" id="KAK1788754.1"/>
    </source>
</evidence>
<proteinExistence type="predicted"/>
<dbReference type="AlphaFoldDB" id="A0AAD8YZM2"/>
<sequence>MLWEYDRERPGGVSPGCLSTPPGNCWEYDAEILREMYRVRGFPKRGWDERQAVPVSSQGPGGASRTHHVPGARGESEMLLVMNGE</sequence>